<name>A0A8J2J6B6_9HEXA</name>
<evidence type="ECO:0000313" key="2">
    <source>
        <dbReference type="EMBL" id="CAG7684082.1"/>
    </source>
</evidence>
<protein>
    <submittedName>
        <fullName evidence="2">Uncharacterized protein</fullName>
    </submittedName>
</protein>
<gene>
    <name evidence="2" type="ORF">AFUS01_LOCUS3052</name>
</gene>
<proteinExistence type="predicted"/>
<accession>A0A8J2J6B6</accession>
<keyword evidence="3" id="KW-1185">Reference proteome</keyword>
<evidence type="ECO:0000256" key="1">
    <source>
        <dbReference type="SAM" id="MobiDB-lite"/>
    </source>
</evidence>
<evidence type="ECO:0000313" key="3">
    <source>
        <dbReference type="Proteomes" id="UP000708208"/>
    </source>
</evidence>
<reference evidence="2" key="1">
    <citation type="submission" date="2021-06" db="EMBL/GenBank/DDBJ databases">
        <authorList>
            <person name="Hodson N. C."/>
            <person name="Mongue J. A."/>
            <person name="Jaron S. K."/>
        </authorList>
    </citation>
    <scope>NUCLEOTIDE SEQUENCE</scope>
</reference>
<dbReference type="EMBL" id="CAJVCH010017957">
    <property type="protein sequence ID" value="CAG7684082.1"/>
    <property type="molecule type" value="Genomic_DNA"/>
</dbReference>
<feature type="region of interest" description="Disordered" evidence="1">
    <location>
        <begin position="24"/>
        <end position="61"/>
    </location>
</feature>
<feature type="region of interest" description="Disordered" evidence="1">
    <location>
        <begin position="189"/>
        <end position="212"/>
    </location>
</feature>
<dbReference type="Proteomes" id="UP000708208">
    <property type="component" value="Unassembled WGS sequence"/>
</dbReference>
<sequence length="212" mass="24369">MKYPSPDELHRTILEDKKALGRIEITRMTDAGKPGKRYGKKSVDLSSSSDKDAKKSRPRKAGLTQTFWKSLLNRITKVDLKPSMVGIENFTELDKSELRRIYEEERAAQGGKKLSVCFTNDLTSHYVRHHSTQYEEEEILFERHLEAIHDTRTAIKVSQCDLTRKPDVAHHYLYGRKLEQAELQWKLREEASARSSSSSNPQVNLAEAKSHT</sequence>
<comment type="caution">
    <text evidence="2">The sequence shown here is derived from an EMBL/GenBank/DDBJ whole genome shotgun (WGS) entry which is preliminary data.</text>
</comment>
<organism evidence="2 3">
    <name type="scientific">Allacma fusca</name>
    <dbReference type="NCBI Taxonomy" id="39272"/>
    <lineage>
        <taxon>Eukaryota</taxon>
        <taxon>Metazoa</taxon>
        <taxon>Ecdysozoa</taxon>
        <taxon>Arthropoda</taxon>
        <taxon>Hexapoda</taxon>
        <taxon>Collembola</taxon>
        <taxon>Symphypleona</taxon>
        <taxon>Sminthuridae</taxon>
        <taxon>Allacma</taxon>
    </lineage>
</organism>
<dbReference type="AlphaFoldDB" id="A0A8J2J6B6"/>